<dbReference type="CDD" id="cd01949">
    <property type="entry name" value="GGDEF"/>
    <property type="match status" value="1"/>
</dbReference>
<proteinExistence type="predicted"/>
<dbReference type="EMBL" id="CP035108">
    <property type="protein sequence ID" value="QAR33725.1"/>
    <property type="molecule type" value="Genomic_DNA"/>
</dbReference>
<dbReference type="PROSITE" id="PS50887">
    <property type="entry name" value="GGDEF"/>
    <property type="match status" value="1"/>
</dbReference>
<dbReference type="SUPFAM" id="SSF55073">
    <property type="entry name" value="Nucleotide cyclase"/>
    <property type="match status" value="1"/>
</dbReference>
<dbReference type="AlphaFoldDB" id="A0A410K086"/>
<dbReference type="InterPro" id="IPR000160">
    <property type="entry name" value="GGDEF_dom"/>
</dbReference>
<evidence type="ECO:0000259" key="4">
    <source>
        <dbReference type="PROSITE" id="PS50887"/>
    </source>
</evidence>
<evidence type="ECO:0000256" key="1">
    <source>
        <dbReference type="ARBA" id="ARBA00012528"/>
    </source>
</evidence>
<feature type="domain" description="GGDEF" evidence="4">
    <location>
        <begin position="265"/>
        <end position="394"/>
    </location>
</feature>
<dbReference type="NCBIfam" id="TIGR00254">
    <property type="entry name" value="GGDEF"/>
    <property type="match status" value="1"/>
</dbReference>
<dbReference type="InterPro" id="IPR043128">
    <property type="entry name" value="Rev_trsase/Diguanyl_cyclase"/>
</dbReference>
<organism evidence="5 6">
    <name type="scientific">Geovibrio thiophilus</name>
    <dbReference type="NCBI Taxonomy" id="139438"/>
    <lineage>
        <taxon>Bacteria</taxon>
        <taxon>Pseudomonadati</taxon>
        <taxon>Deferribacterota</taxon>
        <taxon>Deferribacteres</taxon>
        <taxon>Deferribacterales</taxon>
        <taxon>Geovibrionaceae</taxon>
        <taxon>Geovibrio</taxon>
    </lineage>
</organism>
<accession>A0A410K086</accession>
<dbReference type="KEGG" id="gtl:EP073_10015"/>
<name>A0A410K086_9BACT</name>
<dbReference type="OrthoDB" id="9779960at2"/>
<dbReference type="Gene3D" id="3.30.70.270">
    <property type="match status" value="1"/>
</dbReference>
<feature type="coiled-coil region" evidence="3">
    <location>
        <begin position="200"/>
        <end position="234"/>
    </location>
</feature>
<gene>
    <name evidence="5" type="ORF">EP073_10015</name>
</gene>
<evidence type="ECO:0000313" key="6">
    <source>
        <dbReference type="Proteomes" id="UP000287502"/>
    </source>
</evidence>
<protein>
    <recommendedName>
        <fullName evidence="1">diguanylate cyclase</fullName>
        <ecNumber evidence="1">2.7.7.65</ecNumber>
    </recommendedName>
</protein>
<evidence type="ECO:0000313" key="5">
    <source>
        <dbReference type="EMBL" id="QAR33725.1"/>
    </source>
</evidence>
<dbReference type="PANTHER" id="PTHR45138">
    <property type="entry name" value="REGULATORY COMPONENTS OF SENSORY TRANSDUCTION SYSTEM"/>
    <property type="match status" value="1"/>
</dbReference>
<dbReference type="Proteomes" id="UP000287502">
    <property type="component" value="Chromosome"/>
</dbReference>
<keyword evidence="3" id="KW-0175">Coiled coil</keyword>
<keyword evidence="6" id="KW-1185">Reference proteome</keyword>
<dbReference type="EC" id="2.7.7.65" evidence="1"/>
<dbReference type="SMART" id="SM00267">
    <property type="entry name" value="GGDEF"/>
    <property type="match status" value="1"/>
</dbReference>
<dbReference type="Pfam" id="PF00990">
    <property type="entry name" value="GGDEF"/>
    <property type="match status" value="1"/>
</dbReference>
<comment type="catalytic activity">
    <reaction evidence="2">
        <text>2 GTP = 3',3'-c-di-GMP + 2 diphosphate</text>
        <dbReference type="Rhea" id="RHEA:24898"/>
        <dbReference type="ChEBI" id="CHEBI:33019"/>
        <dbReference type="ChEBI" id="CHEBI:37565"/>
        <dbReference type="ChEBI" id="CHEBI:58805"/>
        <dbReference type="EC" id="2.7.7.65"/>
    </reaction>
</comment>
<dbReference type="GO" id="GO:0052621">
    <property type="term" value="F:diguanylate cyclase activity"/>
    <property type="evidence" value="ECO:0007669"/>
    <property type="project" value="UniProtKB-EC"/>
</dbReference>
<dbReference type="RefSeq" id="WP_128467011.1">
    <property type="nucleotide sequence ID" value="NZ_CP035108.1"/>
</dbReference>
<dbReference type="PANTHER" id="PTHR45138:SF9">
    <property type="entry name" value="DIGUANYLATE CYCLASE DGCM-RELATED"/>
    <property type="match status" value="1"/>
</dbReference>
<evidence type="ECO:0000256" key="2">
    <source>
        <dbReference type="ARBA" id="ARBA00034247"/>
    </source>
</evidence>
<reference evidence="5 6" key="1">
    <citation type="submission" date="2019-01" db="EMBL/GenBank/DDBJ databases">
        <title>Geovibrio thiophilus DSM 11263, complete genome.</title>
        <authorList>
            <person name="Spring S."/>
            <person name="Bunk B."/>
            <person name="Sproer C."/>
        </authorList>
    </citation>
    <scope>NUCLEOTIDE SEQUENCE [LARGE SCALE GENOMIC DNA]</scope>
    <source>
        <strain evidence="5 6">DSM 11263</strain>
    </source>
</reference>
<sequence length="394" mass="45439">MADETIEYYSENLSPIIRNILKQMSEKKINLTDKSLNDALMSNEDFSRLFQSTCRPVYKISVTNRMLPYIDTLKGYVSDRELSDIFAMINGGTDIEDITDAFLGSLAKQLIKNDKRLSTLTEFVESLFKKVLSTQDKMTDNLEDNIRFVEKDINQDKELLGNAEEIEQILREEGIVFPGKPFTKFMEAFDSKLTGKKDKLESMTESYSKIESELTEYKKEVAQLNENIRKYRQETITDHLTGLSNRKYMDIKLAEEIVRFGRHGQPFCILLMDIDNFKKINDVYGHIVGDQVIKHLGGVIKTHIRKSDFSFRYGGEEFLVLLLNTDIENAVRIAEQIRHKVETTNFTLKEKTFVITVTIGVAQYMKGESVESFLERADKNLYNGKRFGKNRVVG</sequence>
<dbReference type="InterPro" id="IPR029787">
    <property type="entry name" value="Nucleotide_cyclase"/>
</dbReference>
<dbReference type="FunFam" id="3.30.70.270:FF:000001">
    <property type="entry name" value="Diguanylate cyclase domain protein"/>
    <property type="match status" value="1"/>
</dbReference>
<evidence type="ECO:0000256" key="3">
    <source>
        <dbReference type="SAM" id="Coils"/>
    </source>
</evidence>
<dbReference type="InterPro" id="IPR050469">
    <property type="entry name" value="Diguanylate_Cyclase"/>
</dbReference>